<evidence type="ECO:0000313" key="1">
    <source>
        <dbReference type="EMBL" id="PKK88534.1"/>
    </source>
</evidence>
<name>A0A2N1PJL9_9BACT</name>
<dbReference type="Proteomes" id="UP000233256">
    <property type="component" value="Unassembled WGS sequence"/>
</dbReference>
<dbReference type="AlphaFoldDB" id="A0A2N1PJL9"/>
<comment type="caution">
    <text evidence="1">The sequence shown here is derived from an EMBL/GenBank/DDBJ whole genome shotgun (WGS) entry which is preliminary data.</text>
</comment>
<protein>
    <submittedName>
        <fullName evidence="1">Uncharacterized protein</fullName>
    </submittedName>
</protein>
<evidence type="ECO:0000313" key="2">
    <source>
        <dbReference type="Proteomes" id="UP000233256"/>
    </source>
</evidence>
<proteinExistence type="predicted"/>
<reference evidence="1 2" key="1">
    <citation type="journal article" date="2017" name="ISME J.">
        <title>Potential for microbial H2 and metal transformations associated with novel bacteria and archaea in deep terrestrial subsurface sediments.</title>
        <authorList>
            <person name="Hernsdorf A.W."/>
            <person name="Amano Y."/>
            <person name="Miyakawa K."/>
            <person name="Ise K."/>
            <person name="Suzuki Y."/>
            <person name="Anantharaman K."/>
            <person name="Probst A."/>
            <person name="Burstein D."/>
            <person name="Thomas B.C."/>
            <person name="Banfield J.F."/>
        </authorList>
    </citation>
    <scope>NUCLEOTIDE SEQUENCE [LARGE SCALE GENOMIC DNA]</scope>
    <source>
        <strain evidence="1">HGW-Wallbacteria-1</strain>
    </source>
</reference>
<organism evidence="1 2">
    <name type="scientific">Candidatus Wallbacteria bacterium HGW-Wallbacteria-1</name>
    <dbReference type="NCBI Taxonomy" id="2013854"/>
    <lineage>
        <taxon>Bacteria</taxon>
        <taxon>Candidatus Walliibacteriota</taxon>
    </lineage>
</organism>
<accession>A0A2N1PJL9</accession>
<sequence>MMKKKMQTFEAKTKISDGTLEAGSKALSEPAFLHPVVTIPRAKVKACWYFLDLFKMNILNEAATRCHIEAIAKFLRSATFTLQYICDKAPGFHEWYEAAQEQMKEDPLLKEMVMLRNVAEKRGLDLIEFGLKIQRNHFRNEKVETKYLPVEIKINGVHLKDPVADLKKAIESISRVVEDAHEKGFVKIPESKDMLLRVEFRREKPDGSWEFFDPK</sequence>
<dbReference type="EMBL" id="PGXC01000043">
    <property type="protein sequence ID" value="PKK88534.1"/>
    <property type="molecule type" value="Genomic_DNA"/>
</dbReference>
<gene>
    <name evidence="1" type="ORF">CVV64_18445</name>
</gene>